<dbReference type="STRING" id="159449.B4N89_13590"/>
<evidence type="ECO:0000256" key="1">
    <source>
        <dbReference type="SAM" id="MobiDB-lite"/>
    </source>
</evidence>
<dbReference type="AlphaFoldDB" id="A0A1T3NYT4"/>
<protein>
    <submittedName>
        <fullName evidence="2">Uncharacterized protein</fullName>
    </submittedName>
</protein>
<reference evidence="2 3" key="1">
    <citation type="submission" date="2017-03" db="EMBL/GenBank/DDBJ databases">
        <title>Draft genome sequence of Streptomyces scabrisporus NF3, endophyte isolated from Amphipterygium adstringens.</title>
        <authorList>
            <person name="Vazquez M."/>
            <person name="Ceapa C.D."/>
            <person name="Rodriguez Luna D."/>
            <person name="Sanchez Esquivel S."/>
        </authorList>
    </citation>
    <scope>NUCLEOTIDE SEQUENCE [LARGE SCALE GENOMIC DNA]</scope>
    <source>
        <strain evidence="2 3">NF3</strain>
    </source>
</reference>
<dbReference type="EMBL" id="MWQN01000001">
    <property type="protein sequence ID" value="OPC81831.1"/>
    <property type="molecule type" value="Genomic_DNA"/>
</dbReference>
<evidence type="ECO:0000313" key="2">
    <source>
        <dbReference type="EMBL" id="OPC81831.1"/>
    </source>
</evidence>
<keyword evidence="3" id="KW-1185">Reference proteome</keyword>
<dbReference type="RefSeq" id="WP_078976103.1">
    <property type="nucleotide sequence ID" value="NZ_MWQN01000001.1"/>
</dbReference>
<sequence length="143" mass="16031">MRTCTTCRQLLPLDAFHRDRSRPDQRGYYCRPCHNERMRAYRARVRATRPRPRPTRRPADDVDQAAVDRAVAGDPLADMTPAERRAAVHVLTVREGLSAEQVAELLRVVTRTVQRARTATGARPAACQGCLGSACRWHSRAAA</sequence>
<dbReference type="Gene3D" id="1.20.140.160">
    <property type="match status" value="1"/>
</dbReference>
<dbReference type="OrthoDB" id="6625339at2"/>
<proteinExistence type="predicted"/>
<accession>A0A1T3NYT4</accession>
<organism evidence="2 3">
    <name type="scientific">Embleya scabrispora</name>
    <dbReference type="NCBI Taxonomy" id="159449"/>
    <lineage>
        <taxon>Bacteria</taxon>
        <taxon>Bacillati</taxon>
        <taxon>Actinomycetota</taxon>
        <taxon>Actinomycetes</taxon>
        <taxon>Kitasatosporales</taxon>
        <taxon>Streptomycetaceae</taxon>
        <taxon>Embleya</taxon>
    </lineage>
</organism>
<feature type="region of interest" description="Disordered" evidence="1">
    <location>
        <begin position="46"/>
        <end position="66"/>
    </location>
</feature>
<evidence type="ECO:0000313" key="3">
    <source>
        <dbReference type="Proteomes" id="UP000190037"/>
    </source>
</evidence>
<feature type="compositionally biased region" description="Basic residues" evidence="1">
    <location>
        <begin position="46"/>
        <end position="56"/>
    </location>
</feature>
<gene>
    <name evidence="2" type="ORF">B4N89_13590</name>
</gene>
<comment type="caution">
    <text evidence="2">The sequence shown here is derived from an EMBL/GenBank/DDBJ whole genome shotgun (WGS) entry which is preliminary data.</text>
</comment>
<name>A0A1T3NYT4_9ACTN</name>
<dbReference type="Proteomes" id="UP000190037">
    <property type="component" value="Unassembled WGS sequence"/>
</dbReference>